<feature type="signal peptide" evidence="1">
    <location>
        <begin position="1"/>
        <end position="18"/>
    </location>
</feature>
<name>A0A0S1MIM9_PHAPC</name>
<evidence type="ECO:0000256" key="1">
    <source>
        <dbReference type="SAM" id="SignalP"/>
    </source>
</evidence>
<dbReference type="AlphaFoldDB" id="A0A0S1MIM9"/>
<dbReference type="Pfam" id="PF21671">
    <property type="entry name" value="CPL1-like"/>
    <property type="match status" value="1"/>
</dbReference>
<sequence>MKFITIAMAGMLVAATNAATNFKNTCSIVNTQMSSLSQYISQVKAIAETNGHAAISAKCDEASQHLSAARSSWNAVSYNYGSFPWEARSSSHASRCQSRLSSCGSAISWINSRPEISRFPAYRAPISNCRGGHRSCETTCGQVWNWPSPPGYNPRPSGYFRRERREVASKSLCPNHETACPIAANVSGHECINTQTEIYSCGGCVTKNKGENCYAIEGADEFGCEAGVCRVFTALPGWEMSPKTGRPVLSKSS</sequence>
<dbReference type="PANTHER" id="PTHR35192:SF2">
    <property type="entry name" value="APPLE DOMAIN-CONTAINING PROTEIN"/>
    <property type="match status" value="1"/>
</dbReference>
<protein>
    <recommendedName>
        <fullName evidence="2">Protein CPL1-like domain-containing protein</fullName>
    </recommendedName>
</protein>
<dbReference type="EMBL" id="KT246669">
    <property type="protein sequence ID" value="ALL40760.1"/>
    <property type="molecule type" value="mRNA"/>
</dbReference>
<feature type="chain" id="PRO_5006589217" description="Protein CPL1-like domain-containing protein" evidence="1">
    <location>
        <begin position="19"/>
        <end position="253"/>
    </location>
</feature>
<proteinExistence type="evidence at transcript level"/>
<organism evidence="3">
    <name type="scientific">Phakopsora pachyrhizi</name>
    <name type="common">Asian soybean rust disease fungus</name>
    <dbReference type="NCBI Taxonomy" id="170000"/>
    <lineage>
        <taxon>Eukaryota</taxon>
        <taxon>Fungi</taxon>
        <taxon>Dikarya</taxon>
        <taxon>Basidiomycota</taxon>
        <taxon>Pucciniomycotina</taxon>
        <taxon>Pucciniomycetes</taxon>
        <taxon>Pucciniales</taxon>
        <taxon>Phakopsoraceae</taxon>
        <taxon>Phakopsora</taxon>
    </lineage>
</organism>
<keyword evidence="1" id="KW-0732">Signal</keyword>
<reference evidence="3" key="1">
    <citation type="submission" date="2015-07" db="EMBL/GenBank/DDBJ databases">
        <title>Elucidating the P. pachyrhizi secretome and potential effectors.</title>
        <authorList>
            <person name="de Carvalho M.C.C.G."/>
            <person name="Nascimento L.C."/>
            <person name="Darben L.M."/>
            <person name="Polizel-Podanosqui A.M."/>
            <person name="Lopes-Caitar V.S."/>
            <person name="Rocha C.S."/>
            <person name="Qi M."/>
            <person name="Carazolle M."/>
            <person name="Kuwahara M.K."/>
            <person name="Pereira G.A.G."/>
            <person name="Abdelnoor R.V."/>
            <person name="Whitham S.A."/>
            <person name="Marcelino-Guimaraes F.C."/>
        </authorList>
    </citation>
    <scope>NUCLEOTIDE SEQUENCE</scope>
</reference>
<accession>A0A0S1MIM9</accession>
<dbReference type="InterPro" id="IPR038955">
    <property type="entry name" value="PriA/CPL1_fungi"/>
</dbReference>
<evidence type="ECO:0000259" key="2">
    <source>
        <dbReference type="Pfam" id="PF21671"/>
    </source>
</evidence>
<feature type="domain" description="Protein CPL1-like" evidence="2">
    <location>
        <begin position="190"/>
        <end position="244"/>
    </location>
</feature>
<dbReference type="InterPro" id="IPR048661">
    <property type="entry name" value="CPL1-like"/>
</dbReference>
<dbReference type="PANTHER" id="PTHR35192">
    <property type="entry name" value="PROTEIN, PUTATIVE-RELATED"/>
    <property type="match status" value="1"/>
</dbReference>
<evidence type="ECO:0000313" key="3">
    <source>
        <dbReference type="EMBL" id="ALL40760.1"/>
    </source>
</evidence>